<dbReference type="EMBL" id="NHMP01000007">
    <property type="protein sequence ID" value="OXE45845.1"/>
    <property type="molecule type" value="Genomic_DNA"/>
</dbReference>
<dbReference type="InterPro" id="IPR027417">
    <property type="entry name" value="P-loop_NTPase"/>
</dbReference>
<sequence length="83" mass="9083">MQGQQADIVIFVLGSKKGEMGSRARLWATEPPNLINVAVSRAIESLIIIGNANEWEGLGPMSEIVYQLRFKGEGVLSDLPQDE</sequence>
<dbReference type="GeneID" id="78361446"/>
<comment type="caution">
    <text evidence="1">The sequence shown here is derived from an EMBL/GenBank/DDBJ whole genome shotgun (WGS) entry which is preliminary data.</text>
</comment>
<dbReference type="Gene3D" id="3.40.50.300">
    <property type="entry name" value="P-loop containing nucleotide triphosphate hydrolases"/>
    <property type="match status" value="1"/>
</dbReference>
<evidence type="ECO:0000313" key="2">
    <source>
        <dbReference type="Proteomes" id="UP000214610"/>
    </source>
</evidence>
<proteinExistence type="predicted"/>
<evidence type="ECO:0000313" key="1">
    <source>
        <dbReference type="EMBL" id="OXE45845.1"/>
    </source>
</evidence>
<name>A0A227KEB1_9BURK</name>
<protein>
    <recommendedName>
        <fullName evidence="3">DNA2/NAM7 helicase-like C-terminal domain-containing protein</fullName>
    </recommendedName>
</protein>
<dbReference type="AlphaFoldDB" id="A0A227KEB1"/>
<dbReference type="Proteomes" id="UP000214610">
    <property type="component" value="Unassembled WGS sequence"/>
</dbReference>
<reference evidence="2" key="1">
    <citation type="submission" date="2017-05" db="EMBL/GenBank/DDBJ databases">
        <title>Improved OligoMM genomes.</title>
        <authorList>
            <person name="Garzetti D."/>
        </authorList>
    </citation>
    <scope>NUCLEOTIDE SEQUENCE [LARGE SCALE GENOMIC DNA]</scope>
    <source>
        <strain evidence="2">YL45</strain>
    </source>
</reference>
<organism evidence="1 2">
    <name type="scientific">Turicimonas muris</name>
    <dbReference type="NCBI Taxonomy" id="1796652"/>
    <lineage>
        <taxon>Bacteria</taxon>
        <taxon>Pseudomonadati</taxon>
        <taxon>Pseudomonadota</taxon>
        <taxon>Betaproteobacteria</taxon>
        <taxon>Burkholderiales</taxon>
        <taxon>Sutterellaceae</taxon>
        <taxon>Turicimonas</taxon>
    </lineage>
</organism>
<accession>A0A227KEB1</accession>
<gene>
    <name evidence="1" type="ORF">ADH67_10525</name>
</gene>
<keyword evidence="2" id="KW-1185">Reference proteome</keyword>
<dbReference type="RefSeq" id="WP_143597744.1">
    <property type="nucleotide sequence ID" value="NZ_CAJTBZ010000034.1"/>
</dbReference>
<evidence type="ECO:0008006" key="3">
    <source>
        <dbReference type="Google" id="ProtNLM"/>
    </source>
</evidence>